<accession>A0A1D8TM35</accession>
<name>A0A1D8TM35_9CYAN</name>
<dbReference type="EMBL" id="CP017599">
    <property type="protein sequence ID" value="AOW98632.1"/>
    <property type="molecule type" value="Genomic_DNA"/>
</dbReference>
<evidence type="ECO:0000313" key="6">
    <source>
        <dbReference type="Proteomes" id="UP000177870"/>
    </source>
</evidence>
<dbReference type="PANTHER" id="PTHR35092">
    <property type="entry name" value="CHLORINASE MJ1651"/>
    <property type="match status" value="1"/>
</dbReference>
<comment type="similarity">
    <text evidence="2">Belongs to the SAM hydrolase / SAM-dependent halogenase family.</text>
</comment>
<dbReference type="PANTHER" id="PTHR35092:SF1">
    <property type="entry name" value="CHLORINASE MJ1651"/>
    <property type="match status" value="1"/>
</dbReference>
<proteinExistence type="inferred from homology"/>
<evidence type="ECO:0000313" key="5">
    <source>
        <dbReference type="EMBL" id="AOW98632.1"/>
    </source>
</evidence>
<dbReference type="RefSeq" id="WP_070391139.1">
    <property type="nucleotide sequence ID" value="NZ_CP017599.1"/>
</dbReference>
<dbReference type="OrthoDB" id="9792195at2"/>
<protein>
    <recommendedName>
        <fullName evidence="7">SAM-dependent chlorinase/fluorinase</fullName>
    </recommendedName>
</protein>
<reference evidence="6" key="1">
    <citation type="submission" date="2016-10" db="EMBL/GenBank/DDBJ databases">
        <title>Comparative genomics uncovers the prolific and rare metabolic potential of the cyanobacterial genus Moorea.</title>
        <authorList>
            <person name="Leao T."/>
            <person name="Castelao G."/>
            <person name="Korobeynikov A."/>
            <person name="Monroe E.A."/>
            <person name="Podell S."/>
            <person name="Glukhov E."/>
            <person name="Allen E."/>
            <person name="Gerwick W.H."/>
            <person name="Gerwick L."/>
        </authorList>
    </citation>
    <scope>NUCLEOTIDE SEQUENCE [LARGE SCALE GENOMIC DNA]</scope>
    <source>
        <strain evidence="6">PAL-8-15-08-1</strain>
    </source>
</reference>
<feature type="domain" description="S-adenosyl-l-methionine hydroxide adenosyltransferase C-terminal" evidence="4">
    <location>
        <begin position="178"/>
        <end position="258"/>
    </location>
</feature>
<dbReference type="AlphaFoldDB" id="A0A1D8TM35"/>
<feature type="domain" description="S-adenosyl-l-methionine hydroxide adenosyltransferase N-terminal" evidence="3">
    <location>
        <begin position="7"/>
        <end position="153"/>
    </location>
</feature>
<dbReference type="Proteomes" id="UP000177870">
    <property type="component" value="Chromosome"/>
</dbReference>
<dbReference type="InterPro" id="IPR023228">
    <property type="entry name" value="SAM_OH_AdoTrfase_N_sf"/>
</dbReference>
<keyword evidence="1" id="KW-0949">S-adenosyl-L-methionine</keyword>
<evidence type="ECO:0000256" key="2">
    <source>
        <dbReference type="ARBA" id="ARBA00024035"/>
    </source>
</evidence>
<evidence type="ECO:0000256" key="1">
    <source>
        <dbReference type="ARBA" id="ARBA00022691"/>
    </source>
</evidence>
<dbReference type="InterPro" id="IPR046470">
    <property type="entry name" value="SAM_HAT_C"/>
</dbReference>
<sequence>MPDNRIITLLSDFGLQDVYVGVMKGVIAQVNPTLTIVDLTHQIPPQNLGAARFNLINAYPYFPAGTVHVAVVDPGVGSHRRAIAIQLSQGFLVGPDNGLFSGVLEQYPAMAAVELSNSAYWRTRNPSTTFHGRDIFASVGAHLASGLPIETLGEVIDPNTLVTLDIPTKTLTDDGIIGSIQYVDHFGNLITNIPGGEVDGKTWSVKISDRIIPHSQTYSNCPLGEIVALIGSHGWVEIAVNGGSAKSQLELDWGDKVELSIKN</sequence>
<dbReference type="Gene3D" id="3.40.50.10790">
    <property type="entry name" value="S-adenosyl-l-methionine hydroxide adenosyltransferase, N-terminal"/>
    <property type="match status" value="1"/>
</dbReference>
<dbReference type="Gene3D" id="2.40.30.90">
    <property type="entry name" value="Bacterial fluorinating enzyme like"/>
    <property type="match status" value="1"/>
</dbReference>
<organism evidence="5 6">
    <name type="scientific">Moorena producens PAL-8-15-08-1</name>
    <dbReference type="NCBI Taxonomy" id="1458985"/>
    <lineage>
        <taxon>Bacteria</taxon>
        <taxon>Bacillati</taxon>
        <taxon>Cyanobacteriota</taxon>
        <taxon>Cyanophyceae</taxon>
        <taxon>Coleofasciculales</taxon>
        <taxon>Coleofasciculaceae</taxon>
        <taxon>Moorena</taxon>
    </lineage>
</organism>
<dbReference type="Pfam" id="PF01887">
    <property type="entry name" value="SAM_HAT_N"/>
    <property type="match status" value="1"/>
</dbReference>
<dbReference type="KEGG" id="mpro:BJP34_03480"/>
<evidence type="ECO:0008006" key="7">
    <source>
        <dbReference type="Google" id="ProtNLM"/>
    </source>
</evidence>
<dbReference type="SUPFAM" id="SSF102522">
    <property type="entry name" value="Bacterial fluorinating enzyme, N-terminal domain"/>
    <property type="match status" value="1"/>
</dbReference>
<dbReference type="Pfam" id="PF20257">
    <property type="entry name" value="SAM_HAT_C"/>
    <property type="match status" value="1"/>
</dbReference>
<gene>
    <name evidence="5" type="ORF">BJP34_03480</name>
</gene>
<dbReference type="InterPro" id="IPR046469">
    <property type="entry name" value="SAM_HAT_N"/>
</dbReference>
<dbReference type="SUPFAM" id="SSF101852">
    <property type="entry name" value="Bacterial fluorinating enzyme, C-terminal domain"/>
    <property type="match status" value="1"/>
</dbReference>
<dbReference type="InterPro" id="IPR023227">
    <property type="entry name" value="SAM_OH_AdoTrfase_C_sf"/>
</dbReference>
<dbReference type="PIRSF" id="PIRSF006779">
    <property type="entry name" value="UCP006779"/>
    <property type="match status" value="1"/>
</dbReference>
<dbReference type="InterPro" id="IPR002747">
    <property type="entry name" value="SAM_OH_AdoTrfase"/>
</dbReference>
<evidence type="ECO:0000259" key="4">
    <source>
        <dbReference type="Pfam" id="PF20257"/>
    </source>
</evidence>
<evidence type="ECO:0000259" key="3">
    <source>
        <dbReference type="Pfam" id="PF01887"/>
    </source>
</evidence>
<dbReference type="STRING" id="1458985.BJP34_03480"/>